<name>X6P9G5_RETFI</name>
<dbReference type="Proteomes" id="UP000023152">
    <property type="component" value="Unassembled WGS sequence"/>
</dbReference>
<gene>
    <name evidence="2" type="ORF">RFI_02379</name>
</gene>
<comment type="caution">
    <text evidence="2">The sequence shown here is derived from an EMBL/GenBank/DDBJ whole genome shotgun (WGS) entry which is preliminary data.</text>
</comment>
<keyword evidence="1" id="KW-0472">Membrane</keyword>
<protein>
    <submittedName>
        <fullName evidence="2">Uncharacterized protein</fullName>
    </submittedName>
</protein>
<keyword evidence="1" id="KW-1133">Transmembrane helix</keyword>
<dbReference type="AlphaFoldDB" id="X6P9G5"/>
<evidence type="ECO:0000313" key="2">
    <source>
        <dbReference type="EMBL" id="ETO34709.1"/>
    </source>
</evidence>
<organism evidence="2 3">
    <name type="scientific">Reticulomyxa filosa</name>
    <dbReference type="NCBI Taxonomy" id="46433"/>
    <lineage>
        <taxon>Eukaryota</taxon>
        <taxon>Sar</taxon>
        <taxon>Rhizaria</taxon>
        <taxon>Retaria</taxon>
        <taxon>Foraminifera</taxon>
        <taxon>Monothalamids</taxon>
        <taxon>Reticulomyxidae</taxon>
        <taxon>Reticulomyxa</taxon>
    </lineage>
</organism>
<dbReference type="EMBL" id="ASPP01002339">
    <property type="protein sequence ID" value="ETO34709.1"/>
    <property type="molecule type" value="Genomic_DNA"/>
</dbReference>
<reference evidence="2 3" key="1">
    <citation type="journal article" date="2013" name="Curr. Biol.">
        <title>The Genome of the Foraminiferan Reticulomyxa filosa.</title>
        <authorList>
            <person name="Glockner G."/>
            <person name="Hulsmann N."/>
            <person name="Schleicher M."/>
            <person name="Noegel A.A."/>
            <person name="Eichinger L."/>
            <person name="Gallinger C."/>
            <person name="Pawlowski J."/>
            <person name="Sierra R."/>
            <person name="Euteneuer U."/>
            <person name="Pillet L."/>
            <person name="Moustafa A."/>
            <person name="Platzer M."/>
            <person name="Groth M."/>
            <person name="Szafranski K."/>
            <person name="Schliwa M."/>
        </authorList>
    </citation>
    <scope>NUCLEOTIDE SEQUENCE [LARGE SCALE GENOMIC DNA]</scope>
</reference>
<keyword evidence="3" id="KW-1185">Reference proteome</keyword>
<evidence type="ECO:0000256" key="1">
    <source>
        <dbReference type="SAM" id="Phobius"/>
    </source>
</evidence>
<accession>X6P9G5</accession>
<evidence type="ECO:0000313" key="3">
    <source>
        <dbReference type="Proteomes" id="UP000023152"/>
    </source>
</evidence>
<feature type="transmembrane region" description="Helical" evidence="1">
    <location>
        <begin position="48"/>
        <end position="70"/>
    </location>
</feature>
<keyword evidence="1" id="KW-0812">Transmembrane</keyword>
<sequence length="160" mass="19275">MFTNFKFFTSQNKKFVIPKPFNNLFYKYSPIYDKSKQFLHKIFCRFDAFSASQIIYCIILFALIYTYFIFQTKRRLNSLSIRNRKGLELSDIAHHFQDHNKKKKKYLKNVGINTKQFININLQRDFKKLNNKKTVSKNKKNLPNVRTSFLKCCQINFLKS</sequence>
<proteinExistence type="predicted"/>